<proteinExistence type="predicted"/>
<dbReference type="AlphaFoldDB" id="D5AQQ1"/>
<evidence type="ECO:0000313" key="1">
    <source>
        <dbReference type="EMBL" id="ADE86840.1"/>
    </source>
</evidence>
<evidence type="ECO:0000313" key="2">
    <source>
        <dbReference type="Proteomes" id="UP000002361"/>
    </source>
</evidence>
<dbReference type="Proteomes" id="UP000002361">
    <property type="component" value="Chromosome"/>
</dbReference>
<dbReference type="STRING" id="272942.RCAP_rcc03116"/>
<dbReference type="EMBL" id="CP001312">
    <property type="protein sequence ID" value="ADE86840.1"/>
    <property type="molecule type" value="Genomic_DNA"/>
</dbReference>
<reference key="1">
    <citation type="submission" date="2008-12" db="EMBL/GenBank/DDBJ databases">
        <title>Complete genome sequence of Rhodobacter capsulatus SB1003.</title>
        <authorList>
            <person name="Strnad H."/>
            <person name="Lapidus A."/>
            <person name="Vlcek C."/>
            <person name="Ulbrich P."/>
            <person name="Paces J."/>
            <person name="Maltsev N."/>
            <person name="Kumar V."/>
            <person name="Kogan Y."/>
            <person name="Milgram A."/>
            <person name="Rebrekov D."/>
            <person name="Mazur M."/>
            <person name="Cox R."/>
            <person name="Kyrpides N."/>
            <person name="Kolar M."/>
            <person name="Sachova J."/>
            <person name="Ridl J."/>
            <person name="Ivanova N."/>
            <person name="Kapatral V."/>
            <person name="Los T."/>
            <person name="Lykidis A."/>
            <person name="Mikhailova N."/>
            <person name="Reznik G."/>
            <person name="Vasieva O."/>
            <person name="Fonstein M."/>
            <person name="Paces V."/>
            <person name="Haselkorn R."/>
        </authorList>
    </citation>
    <scope>NUCLEOTIDE SEQUENCE</scope>
    <source>
        <strain>SB1003</strain>
    </source>
</reference>
<sequence length="39" mass="4087">MILGCRAVAAPDVAHPRPAPCWPDDALDLAEALLMFAAP</sequence>
<organism evidence="1 2">
    <name type="scientific">Rhodobacter capsulatus (strain ATCC BAA-309 / NBRC 16581 / SB1003)</name>
    <dbReference type="NCBI Taxonomy" id="272942"/>
    <lineage>
        <taxon>Bacteria</taxon>
        <taxon>Pseudomonadati</taxon>
        <taxon>Pseudomonadota</taxon>
        <taxon>Alphaproteobacteria</taxon>
        <taxon>Rhodobacterales</taxon>
        <taxon>Rhodobacter group</taxon>
        <taxon>Rhodobacter</taxon>
    </lineage>
</organism>
<dbReference type="KEGG" id="rcp:RCAP_rcc03116"/>
<name>D5AQQ1_RHOCB</name>
<reference evidence="1 2" key="2">
    <citation type="journal article" date="2010" name="J. Bacteriol.">
        <title>Complete genome sequence of the photosynthetic purple nonsulfur bacterium Rhodobacter capsulatus SB 1003.</title>
        <authorList>
            <person name="Strnad H."/>
            <person name="Lapidus A."/>
            <person name="Paces J."/>
            <person name="Ulbrich P."/>
            <person name="Vlcek C."/>
            <person name="Paces V."/>
            <person name="Haselkorn R."/>
        </authorList>
    </citation>
    <scope>NUCLEOTIDE SEQUENCE [LARGE SCALE GENOMIC DNA]</scope>
    <source>
        <strain evidence="2">ATCC BAA-309 / NBRC 16581 / SB1003</strain>
    </source>
</reference>
<protein>
    <submittedName>
        <fullName evidence="1">Uncharacterized protein</fullName>
    </submittedName>
</protein>
<keyword evidence="2" id="KW-1185">Reference proteome</keyword>
<dbReference type="HOGENOM" id="CLU_3316013_0_0_5"/>
<accession>D5AQQ1</accession>
<gene>
    <name evidence="1" type="ordered locus">RCAP_rcc03116</name>
</gene>